<sequence length="372" mass="41547">MLSPCWGFNILPNMEAYSLTKLFLDSNAELAEFDDQVLQQTVSLGNPNQTLHPDKDKPPMDVVVDYLSHVLNFVLTLMSEPDAAAESVHAQLKEEAMLQTRDGILVCDYGSGTVGAKCGGAAIDSRLFDLMKRGLPEHTFKHLNHLISPGSEFMEGFENLKRSFGSSNTQKPFPLPLPIRMGREACGMSGFDKRTDTSILTVEDVQSLFDPIVYNVISLVNSQIAAAGREYGRPVINKIVLVGGLASSPYLQRALHQCFEVPGRSSITVTSWDPGYTMYILWEKVPGESLVTNEFWRLPFSDRQAIRDKFRRVYTYDYPVSSQQNIGLTERRSFLERGYMLSMGGTSKIIYDKSSGQTHICGFKLASPFDEL</sequence>
<comment type="caution">
    <text evidence="1">The sequence shown here is derived from an EMBL/GenBank/DDBJ whole genome shotgun (WGS) entry which is preliminary data.</text>
</comment>
<evidence type="ECO:0000313" key="1">
    <source>
        <dbReference type="EMBL" id="KAJ5187904.1"/>
    </source>
</evidence>
<dbReference type="OrthoDB" id="2963168at2759"/>
<evidence type="ECO:0000313" key="2">
    <source>
        <dbReference type="Proteomes" id="UP001150942"/>
    </source>
</evidence>
<dbReference type="EMBL" id="JAPQKQ010000007">
    <property type="protein sequence ID" value="KAJ5187904.1"/>
    <property type="molecule type" value="Genomic_DNA"/>
</dbReference>
<accession>A0A9W9IZH4</accession>
<dbReference type="CDD" id="cd10170">
    <property type="entry name" value="ASKHA_NBD_HSP70"/>
    <property type="match status" value="1"/>
</dbReference>
<dbReference type="PANTHER" id="PTHR14187">
    <property type="entry name" value="ALPHA KINASE/ELONGATION FACTOR 2 KINASE"/>
    <property type="match status" value="1"/>
</dbReference>
<gene>
    <name evidence="1" type="ORF">N7449_010898</name>
</gene>
<protein>
    <submittedName>
        <fullName evidence="1">Actin-like ATPase domain-containing protein</fullName>
    </submittedName>
</protein>
<dbReference type="PANTHER" id="PTHR14187:SF81">
    <property type="entry name" value="HSP70 FAMILY PROTEIN (AFU_ORTHOLOGUE AFUA_4G14040)"/>
    <property type="match status" value="1"/>
</dbReference>
<reference evidence="1" key="1">
    <citation type="submission" date="2022-11" db="EMBL/GenBank/DDBJ databases">
        <authorList>
            <person name="Petersen C."/>
        </authorList>
    </citation>
    <scope>NUCLEOTIDE SEQUENCE</scope>
    <source>
        <strain evidence="1">IBT 20477</strain>
    </source>
</reference>
<dbReference type="SUPFAM" id="SSF53067">
    <property type="entry name" value="Actin-like ATPase domain"/>
    <property type="match status" value="1"/>
</dbReference>
<dbReference type="Gene3D" id="3.90.640.10">
    <property type="entry name" value="Actin, Chain A, domain 4"/>
    <property type="match status" value="1"/>
</dbReference>
<dbReference type="AlphaFoldDB" id="A0A9W9IZH4"/>
<dbReference type="InterPro" id="IPR043129">
    <property type="entry name" value="ATPase_NBD"/>
</dbReference>
<keyword evidence="2" id="KW-1185">Reference proteome</keyword>
<organism evidence="1 2">
    <name type="scientific">Penicillium cf. viridicatum</name>
    <dbReference type="NCBI Taxonomy" id="2972119"/>
    <lineage>
        <taxon>Eukaryota</taxon>
        <taxon>Fungi</taxon>
        <taxon>Dikarya</taxon>
        <taxon>Ascomycota</taxon>
        <taxon>Pezizomycotina</taxon>
        <taxon>Eurotiomycetes</taxon>
        <taxon>Eurotiomycetidae</taxon>
        <taxon>Eurotiales</taxon>
        <taxon>Aspergillaceae</taxon>
        <taxon>Penicillium</taxon>
    </lineage>
</organism>
<dbReference type="Gene3D" id="3.30.420.40">
    <property type="match status" value="1"/>
</dbReference>
<dbReference type="Proteomes" id="UP001150942">
    <property type="component" value="Unassembled WGS sequence"/>
</dbReference>
<name>A0A9W9IZH4_9EURO</name>
<reference evidence="1" key="2">
    <citation type="journal article" date="2023" name="IMA Fungus">
        <title>Comparative genomic study of the Penicillium genus elucidates a diverse pangenome and 15 lateral gene transfer events.</title>
        <authorList>
            <person name="Petersen C."/>
            <person name="Sorensen T."/>
            <person name="Nielsen M.R."/>
            <person name="Sondergaard T.E."/>
            <person name="Sorensen J.L."/>
            <person name="Fitzpatrick D.A."/>
            <person name="Frisvad J.C."/>
            <person name="Nielsen K.L."/>
        </authorList>
    </citation>
    <scope>NUCLEOTIDE SEQUENCE</scope>
    <source>
        <strain evidence="1">IBT 20477</strain>
    </source>
</reference>
<proteinExistence type="predicted"/>